<feature type="compositionally biased region" description="Acidic residues" evidence="2">
    <location>
        <begin position="356"/>
        <end position="370"/>
    </location>
</feature>
<feature type="region of interest" description="Disordered" evidence="2">
    <location>
        <begin position="180"/>
        <end position="236"/>
    </location>
</feature>
<keyword evidence="1" id="KW-0862">Zinc</keyword>
<dbReference type="SUPFAM" id="SSF57667">
    <property type="entry name" value="beta-beta-alpha zinc fingers"/>
    <property type="match status" value="3"/>
</dbReference>
<dbReference type="InterPro" id="IPR013087">
    <property type="entry name" value="Znf_C2H2_type"/>
</dbReference>
<name>A0ABM1A0R3_APLCA</name>
<keyword evidence="4" id="KW-1185">Reference proteome</keyword>
<gene>
    <name evidence="5" type="primary">LOC101860101</name>
</gene>
<dbReference type="GeneID" id="101860101"/>
<evidence type="ECO:0000259" key="3">
    <source>
        <dbReference type="PROSITE" id="PS50157"/>
    </source>
</evidence>
<feature type="region of interest" description="Disordered" evidence="2">
    <location>
        <begin position="274"/>
        <end position="300"/>
    </location>
</feature>
<evidence type="ECO:0000256" key="2">
    <source>
        <dbReference type="SAM" id="MobiDB-lite"/>
    </source>
</evidence>
<evidence type="ECO:0000313" key="4">
    <source>
        <dbReference type="Proteomes" id="UP000694888"/>
    </source>
</evidence>
<dbReference type="RefSeq" id="XP_012938472.1">
    <property type="nucleotide sequence ID" value="XM_013083018.1"/>
</dbReference>
<dbReference type="InterPro" id="IPR036236">
    <property type="entry name" value="Znf_C2H2_sf"/>
</dbReference>
<feature type="domain" description="C2H2-type" evidence="3">
    <location>
        <begin position="417"/>
        <end position="439"/>
    </location>
</feature>
<dbReference type="Pfam" id="PF00096">
    <property type="entry name" value="zf-C2H2"/>
    <property type="match status" value="3"/>
</dbReference>
<keyword evidence="1" id="KW-0479">Metal-binding</keyword>
<feature type="compositionally biased region" description="Polar residues" evidence="2">
    <location>
        <begin position="182"/>
        <end position="198"/>
    </location>
</feature>
<organism evidence="4 5">
    <name type="scientific">Aplysia californica</name>
    <name type="common">California sea hare</name>
    <dbReference type="NCBI Taxonomy" id="6500"/>
    <lineage>
        <taxon>Eukaryota</taxon>
        <taxon>Metazoa</taxon>
        <taxon>Spiralia</taxon>
        <taxon>Lophotrochozoa</taxon>
        <taxon>Mollusca</taxon>
        <taxon>Gastropoda</taxon>
        <taxon>Heterobranchia</taxon>
        <taxon>Euthyneura</taxon>
        <taxon>Tectipleura</taxon>
        <taxon>Aplysiida</taxon>
        <taxon>Aplysioidea</taxon>
        <taxon>Aplysiidae</taxon>
        <taxon>Aplysia</taxon>
    </lineage>
</organism>
<evidence type="ECO:0000256" key="1">
    <source>
        <dbReference type="PROSITE-ProRule" id="PRU00042"/>
    </source>
</evidence>
<feature type="domain" description="C2H2-type" evidence="3">
    <location>
        <begin position="596"/>
        <end position="623"/>
    </location>
</feature>
<dbReference type="Gene3D" id="3.30.160.60">
    <property type="entry name" value="Classic Zinc Finger"/>
    <property type="match status" value="5"/>
</dbReference>
<feature type="compositionally biased region" description="Basic residues" evidence="2">
    <location>
        <begin position="210"/>
        <end position="219"/>
    </location>
</feature>
<feature type="domain" description="C2H2-type" evidence="3">
    <location>
        <begin position="312"/>
        <end position="339"/>
    </location>
</feature>
<dbReference type="PROSITE" id="PS50157">
    <property type="entry name" value="ZINC_FINGER_C2H2_2"/>
    <property type="match status" value="7"/>
</dbReference>
<accession>A0ABM1A0R3</accession>
<dbReference type="PANTHER" id="PTHR16515:SF35">
    <property type="entry name" value="FEZ FAMILY ZINC FINGER PROTEIN 2"/>
    <property type="match status" value="1"/>
</dbReference>
<feature type="domain" description="C2H2-type" evidence="3">
    <location>
        <begin position="508"/>
        <end position="535"/>
    </location>
</feature>
<reference evidence="5" key="1">
    <citation type="submission" date="2025-08" db="UniProtKB">
        <authorList>
            <consortium name="RefSeq"/>
        </authorList>
    </citation>
    <scope>IDENTIFICATION</scope>
</reference>
<dbReference type="PROSITE" id="PS00028">
    <property type="entry name" value="ZINC_FINGER_C2H2_1"/>
    <property type="match status" value="10"/>
</dbReference>
<dbReference type="Proteomes" id="UP000694888">
    <property type="component" value="Unplaced"/>
</dbReference>
<proteinExistence type="predicted"/>
<protein>
    <submittedName>
        <fullName evidence="5">Zinc finger protein 184</fullName>
    </submittedName>
</protein>
<feature type="domain" description="C2H2-type" evidence="3">
    <location>
        <begin position="540"/>
        <end position="567"/>
    </location>
</feature>
<sequence>MMEPRIENVKKENPVKYMYMHLSEPVSSNDWVEAEGDEEHSKQSGADSCSWVSTYTADQTVEDKRLQPSMETRSNVIKKNSSNANTEFTVPSDICDLNFEKCGKSGCIIVTADSVQLLRVAFDKSIHVQVVFNSLKKVEKDDNDDMFNECKGESIAQNQSEEPVSSSVVEDTELKILPTDVADTNLTSKSSTDSMNQKVSREELQGSNKSHGRRGKRARRSSERGLSKSKKKRKQSKQEEDDACYCRYCDLSLRNWDEYVKHLLNEHPKRKETKILTQGGVGHSNKERHKGDDASDSEIDIPSIISPNVEEFKCNQCEATYKTQSGFDRHRKWHSKEESGKDLQIVEKQEIRTEEIFEEDVDDDDSDDFDEKSKDSSIKKTNSQTPRVDFPCSFCEVTLPSYNEHLEHYRLKHVEEFTCKFCNETFHSITACRRHSKTHGPFCFLCKEKLPNRMHVNYHWRENHVGEVDSQGNKIFEKCPECILIFANKRKLINHMKHHERLNQRDKHICHICGKALQNISCYAVHMKSHSADKGVSDQIPCDQCGKMFANEMGLNKHHSNQHSVKPYKCKVCGKGFATTKHLYRHESLHTTGRPYQCSVCQKCFSQSYNLTIHMRTHTKEKPFSCSHCTQRFSHKCSLQGHVASKHKFETMLS</sequence>
<dbReference type="PANTHER" id="PTHR16515">
    <property type="entry name" value="PR DOMAIN ZINC FINGER PROTEIN"/>
    <property type="match status" value="1"/>
</dbReference>
<keyword evidence="1" id="KW-0863">Zinc-finger</keyword>
<dbReference type="InterPro" id="IPR050331">
    <property type="entry name" value="Zinc_finger"/>
</dbReference>
<feature type="domain" description="C2H2-type" evidence="3">
    <location>
        <begin position="624"/>
        <end position="652"/>
    </location>
</feature>
<dbReference type="SMART" id="SM00355">
    <property type="entry name" value="ZnF_C2H2"/>
    <property type="match status" value="11"/>
</dbReference>
<evidence type="ECO:0000313" key="5">
    <source>
        <dbReference type="RefSeq" id="XP_012938472.1"/>
    </source>
</evidence>
<feature type="domain" description="C2H2-type" evidence="3">
    <location>
        <begin position="568"/>
        <end position="595"/>
    </location>
</feature>
<feature type="region of interest" description="Disordered" evidence="2">
    <location>
        <begin position="354"/>
        <end position="386"/>
    </location>
</feature>